<dbReference type="AlphaFoldDB" id="A0A7N0VKQ4"/>
<protein>
    <submittedName>
        <fullName evidence="1">Uncharacterized protein</fullName>
    </submittedName>
</protein>
<name>A0A7N0VKQ4_KALFE</name>
<evidence type="ECO:0000313" key="2">
    <source>
        <dbReference type="Proteomes" id="UP000594263"/>
    </source>
</evidence>
<keyword evidence="2" id="KW-1185">Reference proteome</keyword>
<dbReference type="Gramene" id="Kaladp1145s0002.1.v1.1">
    <property type="protein sequence ID" value="Kaladp1145s0002.1.v1.1"/>
    <property type="gene ID" value="Kaladp1145s0002.v1.1"/>
</dbReference>
<reference evidence="1" key="1">
    <citation type="submission" date="2021-01" db="UniProtKB">
        <authorList>
            <consortium name="EnsemblPlants"/>
        </authorList>
    </citation>
    <scope>IDENTIFICATION</scope>
</reference>
<dbReference type="PANTHER" id="PTHR33527:SF45">
    <property type="entry name" value="RRM DOMAIN-CONTAINING PROTEIN"/>
    <property type="match status" value="1"/>
</dbReference>
<dbReference type="PANTHER" id="PTHR33527">
    <property type="entry name" value="OS07G0274300 PROTEIN"/>
    <property type="match status" value="1"/>
</dbReference>
<evidence type="ECO:0000313" key="1">
    <source>
        <dbReference type="EnsemblPlants" id="Kaladp1145s0002.1.v1.1"/>
    </source>
</evidence>
<dbReference type="EnsemblPlants" id="Kaladp1145s0002.1.v1.1">
    <property type="protein sequence ID" value="Kaladp1145s0002.1.v1.1"/>
    <property type="gene ID" value="Kaladp1145s0002.v1.1"/>
</dbReference>
<organism evidence="1 2">
    <name type="scientific">Kalanchoe fedtschenkoi</name>
    <name type="common">Lavender scallops</name>
    <name type="synonym">South American air plant</name>
    <dbReference type="NCBI Taxonomy" id="63787"/>
    <lineage>
        <taxon>Eukaryota</taxon>
        <taxon>Viridiplantae</taxon>
        <taxon>Streptophyta</taxon>
        <taxon>Embryophyta</taxon>
        <taxon>Tracheophyta</taxon>
        <taxon>Spermatophyta</taxon>
        <taxon>Magnoliopsida</taxon>
        <taxon>eudicotyledons</taxon>
        <taxon>Gunneridae</taxon>
        <taxon>Pentapetalae</taxon>
        <taxon>Saxifragales</taxon>
        <taxon>Crassulaceae</taxon>
        <taxon>Kalanchoe</taxon>
    </lineage>
</organism>
<proteinExistence type="predicted"/>
<accession>A0A7N0VKQ4</accession>
<dbReference type="Proteomes" id="UP000594263">
    <property type="component" value="Unplaced"/>
</dbReference>
<sequence length="326" mass="36416">MVAMRLIRRLERVGFIYKMALKLVAVLLWLQLAAEIPEVLNIVLSADDEAFSAMINEAENILRFISNPALDLASLGVSRLETLVSSRNGSLTITGLLTERDRVRASVDENYRMLLKGKKVVTEEDDDMENMEFGSIRYVGQYSHQAAGQRGGVNLRYGNHGPNYSPGQSSSSSTFATLEQNLQTRLNPAAQAFIPIVAVNRGTEEERCLYLTFSNGYPLTSSEIATFFREMCETVGGWRHNPRAVETVYVHQGEDGVALFGKVVFCNPYLPNFFLGRQNEVKFILHGRALWCKRFVPKSIRSNLVGSTQGESSRAGGLRFRGVYQT</sequence>